<dbReference type="SMART" id="SM00267">
    <property type="entry name" value="GGDEF"/>
    <property type="match status" value="1"/>
</dbReference>
<dbReference type="Gene3D" id="3.30.450.20">
    <property type="entry name" value="PAS domain"/>
    <property type="match status" value="2"/>
</dbReference>
<evidence type="ECO:0000313" key="12">
    <source>
        <dbReference type="Proteomes" id="UP000242869"/>
    </source>
</evidence>
<dbReference type="CDD" id="cd01948">
    <property type="entry name" value="EAL"/>
    <property type="match status" value="1"/>
</dbReference>
<sequence length="913" mass="100887">MTTFSALLNNAALLIAQVVVLDLATSHYRLKAWWPQIVTGATLGVMGIGLMLAPLVLQPGIIFDTRSVLLCLSGLFFGPLPTAIAMLMTASYRLSQGGAAAVAGALVILASGCIGIFWRHQHKKPLETIDWRSLYVLGLIVHVVMLAMMLTLPWETAQNVLSNIGGPVIVIYPLATAALGLLLAHRLERQKGISALRDSEELKRAILDSVSSHIAVLNREGVIVAVNAPWRRFALENSNEPGKPAKNTDIGVNYLAICRARFDSTCQEAQKAHDGILMVLEGYLPDFTLEYPCLLPTQQRWFTMTVTPLRVENLGVVITHTDITERKLAEETLLESESRFRETFNAVSDAIFIHDAETGHVIDVNRRMCEMWGCTREEALAASIDGLGEGSPPYSAVEASEKLRLARTEGPQIFDWLARASDGRLFWVEVSLRLASIGTQKRILAMVRDITERKEHEKQLMHIAHYDVLTTLPNRVLLADRLQLAMTEAARDNRPLAVAYLDLDGFKTINDKHGHEAGDQLLIALAARMKKTLREGDTLARLGGDEFVAVLRGLPDSESSIPLLTRLLGAASHPTQVGEYALQVSASLGVTFYPQTEEVDADQLLRQADQAMYQAKLAGKNRFHFFDTANDRSLREHHESLEHIRRALREREFVLHYQPKVNMCTGAVIGVEALIRWQHPEKGLLSPAAFLPVIEDHPLSIDIGEWVIEAALTQMEHWHAQGLNIRVSVNIGARQLQQMDFTQRLGEILANHPAISPKDLELEVLETSALEDLQQASQVIESCRALGVTLALDDFGTGYSSLTYLKHLSVSTIKIDQSFVRGMLNNPDDIAILRGVLGMATAFHREVIAEGVETVEHGELLLQMGCELAQGYGVARPMPAADLPSWAAAWRPHPTWSNRQACEQDPTTPAMAE</sequence>
<feature type="transmembrane region" description="Helical" evidence="6">
    <location>
        <begin position="69"/>
        <end position="92"/>
    </location>
</feature>
<evidence type="ECO:0000259" key="9">
    <source>
        <dbReference type="PROSITE" id="PS50883"/>
    </source>
</evidence>
<dbReference type="Gene3D" id="3.20.20.450">
    <property type="entry name" value="EAL domain"/>
    <property type="match status" value="1"/>
</dbReference>
<dbReference type="Pfam" id="PF00990">
    <property type="entry name" value="GGDEF"/>
    <property type="match status" value="1"/>
</dbReference>
<dbReference type="PROSITE" id="PS50883">
    <property type="entry name" value="EAL"/>
    <property type="match status" value="1"/>
</dbReference>
<dbReference type="PANTHER" id="PTHR44757:SF2">
    <property type="entry name" value="BIOFILM ARCHITECTURE MAINTENANCE PROTEIN MBAA"/>
    <property type="match status" value="1"/>
</dbReference>
<dbReference type="AlphaFoldDB" id="A0A1I5CLD3"/>
<dbReference type="InterPro" id="IPR043128">
    <property type="entry name" value="Rev_trsase/Diguanyl_cyclase"/>
</dbReference>
<evidence type="ECO:0000259" key="10">
    <source>
        <dbReference type="PROSITE" id="PS50887"/>
    </source>
</evidence>
<accession>A0A1I5CLD3</accession>
<dbReference type="PANTHER" id="PTHR44757">
    <property type="entry name" value="DIGUANYLATE CYCLASE DGCP"/>
    <property type="match status" value="1"/>
</dbReference>
<dbReference type="SUPFAM" id="SSF141868">
    <property type="entry name" value="EAL domain-like"/>
    <property type="match status" value="1"/>
</dbReference>
<evidence type="ECO:0000313" key="11">
    <source>
        <dbReference type="EMBL" id="SFN87820.1"/>
    </source>
</evidence>
<feature type="domain" description="PAC" evidence="8">
    <location>
        <begin position="412"/>
        <end position="462"/>
    </location>
</feature>
<dbReference type="SUPFAM" id="SSF55073">
    <property type="entry name" value="Nucleotide cyclase"/>
    <property type="match status" value="1"/>
</dbReference>
<feature type="transmembrane region" description="Helical" evidence="6">
    <location>
        <begin position="32"/>
        <end position="57"/>
    </location>
</feature>
<dbReference type="GO" id="GO:0071555">
    <property type="term" value="P:cell wall organization"/>
    <property type="evidence" value="ECO:0007669"/>
    <property type="project" value="InterPro"/>
</dbReference>
<evidence type="ECO:0000256" key="4">
    <source>
        <dbReference type="ARBA" id="ARBA00022989"/>
    </source>
</evidence>
<feature type="transmembrane region" description="Helical" evidence="6">
    <location>
        <begin position="98"/>
        <end position="118"/>
    </location>
</feature>
<dbReference type="RefSeq" id="WP_218142729.1">
    <property type="nucleotide sequence ID" value="NZ_FOVE01000020.1"/>
</dbReference>
<keyword evidence="5 6" id="KW-0472">Membrane</keyword>
<dbReference type="STRING" id="83765.SAMN05660284_02432"/>
<dbReference type="GO" id="GO:0005886">
    <property type="term" value="C:plasma membrane"/>
    <property type="evidence" value="ECO:0007669"/>
    <property type="project" value="UniProtKB-SubCell"/>
</dbReference>
<keyword evidence="4 6" id="KW-1133">Transmembrane helix</keyword>
<dbReference type="SMART" id="SM00052">
    <property type="entry name" value="EAL"/>
    <property type="match status" value="1"/>
</dbReference>
<dbReference type="NCBIfam" id="TIGR00229">
    <property type="entry name" value="sensory_box"/>
    <property type="match status" value="1"/>
</dbReference>
<dbReference type="NCBIfam" id="TIGR00254">
    <property type="entry name" value="GGDEF"/>
    <property type="match status" value="1"/>
</dbReference>
<dbReference type="InterPro" id="IPR000700">
    <property type="entry name" value="PAS-assoc_C"/>
</dbReference>
<dbReference type="GO" id="GO:0000155">
    <property type="term" value="F:phosphorelay sensor kinase activity"/>
    <property type="evidence" value="ECO:0007669"/>
    <property type="project" value="InterPro"/>
</dbReference>
<feature type="domain" description="GGDEF" evidence="10">
    <location>
        <begin position="494"/>
        <end position="628"/>
    </location>
</feature>
<dbReference type="PROSITE" id="PS50887">
    <property type="entry name" value="GGDEF"/>
    <property type="match status" value="1"/>
</dbReference>
<dbReference type="Gene3D" id="3.30.70.270">
    <property type="match status" value="1"/>
</dbReference>
<organism evidence="11 12">
    <name type="scientific">Formivibrio citricus</name>
    <dbReference type="NCBI Taxonomy" id="83765"/>
    <lineage>
        <taxon>Bacteria</taxon>
        <taxon>Pseudomonadati</taxon>
        <taxon>Pseudomonadota</taxon>
        <taxon>Betaproteobacteria</taxon>
        <taxon>Neisseriales</taxon>
        <taxon>Chitinibacteraceae</taxon>
        <taxon>Formivibrio</taxon>
    </lineage>
</organism>
<dbReference type="InterPro" id="IPR035965">
    <property type="entry name" value="PAS-like_dom_sf"/>
</dbReference>
<dbReference type="SMART" id="SM00086">
    <property type="entry name" value="PAC"/>
    <property type="match status" value="2"/>
</dbReference>
<evidence type="ECO:0000256" key="1">
    <source>
        <dbReference type="ARBA" id="ARBA00004651"/>
    </source>
</evidence>
<evidence type="ECO:0000256" key="5">
    <source>
        <dbReference type="ARBA" id="ARBA00023136"/>
    </source>
</evidence>
<feature type="domain" description="EAL" evidence="9">
    <location>
        <begin position="637"/>
        <end position="891"/>
    </location>
</feature>
<dbReference type="InterPro" id="IPR000014">
    <property type="entry name" value="PAS"/>
</dbReference>
<dbReference type="InterPro" id="IPR029787">
    <property type="entry name" value="Nucleotide_cyclase"/>
</dbReference>
<protein>
    <submittedName>
        <fullName evidence="11">PAS domain S-box-containing protein/diguanylate cyclase (GGDEF) domain-containing protein</fullName>
    </submittedName>
</protein>
<dbReference type="InterPro" id="IPR001633">
    <property type="entry name" value="EAL_dom"/>
</dbReference>
<dbReference type="CDD" id="cd00130">
    <property type="entry name" value="PAS"/>
    <property type="match status" value="1"/>
</dbReference>
<evidence type="ECO:0000256" key="2">
    <source>
        <dbReference type="ARBA" id="ARBA00022475"/>
    </source>
</evidence>
<feature type="domain" description="PAS" evidence="7">
    <location>
        <begin position="336"/>
        <end position="410"/>
    </location>
</feature>
<dbReference type="SMART" id="SM00091">
    <property type="entry name" value="PAS"/>
    <property type="match status" value="2"/>
</dbReference>
<comment type="subcellular location">
    <subcellularLocation>
        <location evidence="1">Cell membrane</location>
        <topology evidence="1">Multi-pass membrane protein</topology>
    </subcellularLocation>
</comment>
<keyword evidence="12" id="KW-1185">Reference proteome</keyword>
<dbReference type="PROSITE" id="PS50112">
    <property type="entry name" value="PAS"/>
    <property type="match status" value="1"/>
</dbReference>
<dbReference type="Pfam" id="PF13188">
    <property type="entry name" value="PAS_8"/>
    <property type="match status" value="1"/>
</dbReference>
<dbReference type="Pfam" id="PF00563">
    <property type="entry name" value="EAL"/>
    <property type="match status" value="1"/>
</dbReference>
<name>A0A1I5CLD3_9NEIS</name>
<proteinExistence type="predicted"/>
<keyword evidence="2" id="KW-1003">Cell membrane</keyword>
<dbReference type="Pfam" id="PF07694">
    <property type="entry name" value="5TM-5TMR_LYT"/>
    <property type="match status" value="1"/>
</dbReference>
<dbReference type="PROSITE" id="PS50113">
    <property type="entry name" value="PAC"/>
    <property type="match status" value="1"/>
</dbReference>
<evidence type="ECO:0000256" key="6">
    <source>
        <dbReference type="SAM" id="Phobius"/>
    </source>
</evidence>
<keyword evidence="3 6" id="KW-0812">Transmembrane</keyword>
<gene>
    <name evidence="11" type="ORF">SAMN05660284_02432</name>
</gene>
<dbReference type="EMBL" id="FOVE01000020">
    <property type="protein sequence ID" value="SFN87820.1"/>
    <property type="molecule type" value="Genomic_DNA"/>
</dbReference>
<evidence type="ECO:0000259" key="7">
    <source>
        <dbReference type="PROSITE" id="PS50112"/>
    </source>
</evidence>
<dbReference type="InterPro" id="IPR000160">
    <property type="entry name" value="GGDEF_dom"/>
</dbReference>
<dbReference type="SUPFAM" id="SSF55785">
    <property type="entry name" value="PYP-like sensor domain (PAS domain)"/>
    <property type="match status" value="2"/>
</dbReference>
<dbReference type="CDD" id="cd01949">
    <property type="entry name" value="GGDEF"/>
    <property type="match status" value="1"/>
</dbReference>
<reference evidence="12" key="1">
    <citation type="submission" date="2016-10" db="EMBL/GenBank/DDBJ databases">
        <authorList>
            <person name="Varghese N."/>
            <person name="Submissions S."/>
        </authorList>
    </citation>
    <scope>NUCLEOTIDE SEQUENCE [LARGE SCALE GENOMIC DNA]</scope>
    <source>
        <strain evidence="12">DSM 6150</strain>
    </source>
</reference>
<dbReference type="InterPro" id="IPR011620">
    <property type="entry name" value="Sig_transdc_His_kinase_LytS_TM"/>
</dbReference>
<dbReference type="InterPro" id="IPR052155">
    <property type="entry name" value="Biofilm_reg_signaling"/>
</dbReference>
<evidence type="ECO:0000259" key="8">
    <source>
        <dbReference type="PROSITE" id="PS50113"/>
    </source>
</evidence>
<dbReference type="InterPro" id="IPR035919">
    <property type="entry name" value="EAL_sf"/>
</dbReference>
<evidence type="ECO:0000256" key="3">
    <source>
        <dbReference type="ARBA" id="ARBA00022692"/>
    </source>
</evidence>
<dbReference type="Proteomes" id="UP000242869">
    <property type="component" value="Unassembled WGS sequence"/>
</dbReference>
<dbReference type="InterPro" id="IPR001610">
    <property type="entry name" value="PAC"/>
</dbReference>
<feature type="transmembrane region" description="Helical" evidence="6">
    <location>
        <begin position="134"/>
        <end position="152"/>
    </location>
</feature>
<dbReference type="FunFam" id="3.30.70.270:FF:000001">
    <property type="entry name" value="Diguanylate cyclase domain protein"/>
    <property type="match status" value="1"/>
</dbReference>